<dbReference type="InterPro" id="IPR021812">
    <property type="entry name" value="DUF3391"/>
</dbReference>
<proteinExistence type="predicted"/>
<organism evidence="2 3">
    <name type="scientific">Luteimonas vadosa</name>
    <dbReference type="NCBI Taxonomy" id="1165507"/>
    <lineage>
        <taxon>Bacteria</taxon>
        <taxon>Pseudomonadati</taxon>
        <taxon>Pseudomonadota</taxon>
        <taxon>Gammaproteobacteria</taxon>
        <taxon>Lysobacterales</taxon>
        <taxon>Lysobacteraceae</taxon>
        <taxon>Luteimonas</taxon>
    </lineage>
</organism>
<protein>
    <submittedName>
        <fullName evidence="2">HD-GYP domain-containing protein</fullName>
    </submittedName>
</protein>
<dbReference type="CDD" id="cd00077">
    <property type="entry name" value="HDc"/>
    <property type="match status" value="1"/>
</dbReference>
<accession>A0ABP9E6W1</accession>
<dbReference type="EMBL" id="BAABJY010000002">
    <property type="protein sequence ID" value="GAA4867808.1"/>
    <property type="molecule type" value="Genomic_DNA"/>
</dbReference>
<dbReference type="Proteomes" id="UP001501323">
    <property type="component" value="Unassembled WGS sequence"/>
</dbReference>
<sequence>MDDFTQELRITVQGLEVDMYVARLDRPWLGTDYPLEGFRLTSDADVETLRRLCSHVYVDVSRGASPNPRFVDLGTPDLVREAQSEEEIAALRKTVWEVQTEFDEELADAEAAHESLSESINTVMEDLQAGRQLTIENLRTGVDAMIDSITRNPSAFVWLKAIRRKDDYAYHHALGCSVWAASFGRHLGLDRSELGELALSGLLFDVGKTRLPNRLLSQPAPLDESDSAIMRTHVQHSLDILEGTEGITLRMLEAIATHHERHDGSGYPHGLSGTEIPMFGRILGLIDSYHAMTSVRKFMESRSPHQAVMELYLARGQLYQAELVEQFIQTCGIYPSGSLVELSDGCVGVVTSVHSLRRLRPEVMVLLDAQKKPVANFRKIDLNDMIEDANGVVLSIRRGLPPGAHGIDTAELFLS</sequence>
<dbReference type="Pfam" id="PF13487">
    <property type="entry name" value="HD_5"/>
    <property type="match status" value="1"/>
</dbReference>
<dbReference type="PANTHER" id="PTHR43155">
    <property type="entry name" value="CYCLIC DI-GMP PHOSPHODIESTERASE PA4108-RELATED"/>
    <property type="match status" value="1"/>
</dbReference>
<name>A0ABP9E6W1_9GAMM</name>
<comment type="caution">
    <text evidence="2">The sequence shown here is derived from an EMBL/GenBank/DDBJ whole genome shotgun (WGS) entry which is preliminary data.</text>
</comment>
<dbReference type="InterPro" id="IPR037522">
    <property type="entry name" value="HD_GYP_dom"/>
</dbReference>
<dbReference type="Gene3D" id="1.10.3210.10">
    <property type="entry name" value="Hypothetical protein af1432"/>
    <property type="match status" value="1"/>
</dbReference>
<dbReference type="RefSeq" id="WP_345295362.1">
    <property type="nucleotide sequence ID" value="NZ_BAABJY010000002.1"/>
</dbReference>
<evidence type="ECO:0000313" key="3">
    <source>
        <dbReference type="Proteomes" id="UP001501323"/>
    </source>
</evidence>
<evidence type="ECO:0000313" key="2">
    <source>
        <dbReference type="EMBL" id="GAA4867808.1"/>
    </source>
</evidence>
<evidence type="ECO:0000259" key="1">
    <source>
        <dbReference type="PROSITE" id="PS51832"/>
    </source>
</evidence>
<keyword evidence="3" id="KW-1185">Reference proteome</keyword>
<dbReference type="InterPro" id="IPR003607">
    <property type="entry name" value="HD/PDEase_dom"/>
</dbReference>
<dbReference type="PROSITE" id="PS51832">
    <property type="entry name" value="HD_GYP"/>
    <property type="match status" value="1"/>
</dbReference>
<gene>
    <name evidence="2" type="ORF">GCM10023332_20250</name>
</gene>
<dbReference type="Pfam" id="PF11871">
    <property type="entry name" value="DUF3391"/>
    <property type="match status" value="1"/>
</dbReference>
<reference evidence="3" key="1">
    <citation type="journal article" date="2019" name="Int. J. Syst. Evol. Microbiol.">
        <title>The Global Catalogue of Microorganisms (GCM) 10K type strain sequencing project: providing services to taxonomists for standard genome sequencing and annotation.</title>
        <authorList>
            <consortium name="The Broad Institute Genomics Platform"/>
            <consortium name="The Broad Institute Genome Sequencing Center for Infectious Disease"/>
            <person name="Wu L."/>
            <person name="Ma J."/>
        </authorList>
    </citation>
    <scope>NUCLEOTIDE SEQUENCE [LARGE SCALE GENOMIC DNA]</scope>
    <source>
        <strain evidence="3">JCM 18392</strain>
    </source>
</reference>
<dbReference type="PANTHER" id="PTHR43155:SF2">
    <property type="entry name" value="CYCLIC DI-GMP PHOSPHODIESTERASE PA4108"/>
    <property type="match status" value="1"/>
</dbReference>
<dbReference type="SUPFAM" id="SSF109604">
    <property type="entry name" value="HD-domain/PDEase-like"/>
    <property type="match status" value="1"/>
</dbReference>
<feature type="domain" description="HD-GYP" evidence="1">
    <location>
        <begin position="147"/>
        <end position="343"/>
    </location>
</feature>